<dbReference type="PANTHER" id="PTHR11014:SF63">
    <property type="entry name" value="METALLOPEPTIDASE, PUTATIVE (AFU_ORTHOLOGUE AFUA_6G09600)-RELATED"/>
    <property type="match status" value="1"/>
</dbReference>
<feature type="binding site" evidence="2">
    <location>
        <position position="92"/>
    </location>
    <ligand>
        <name>Mn(2+)</name>
        <dbReference type="ChEBI" id="CHEBI:29035"/>
        <label>2</label>
    </ligand>
</feature>
<reference evidence="4" key="1">
    <citation type="submission" date="2015-08" db="EMBL/GenBank/DDBJ databases">
        <authorList>
            <person name="Varghese N."/>
        </authorList>
    </citation>
    <scope>NUCLEOTIDE SEQUENCE [LARGE SCALE GENOMIC DNA]</scope>
    <source>
        <strain evidence="4">DSM 18181</strain>
    </source>
</reference>
<evidence type="ECO:0000313" key="3">
    <source>
        <dbReference type="EMBL" id="CUA96532.1"/>
    </source>
</evidence>
<keyword evidence="1 3" id="KW-0378">Hydrolase</keyword>
<dbReference type="InterPro" id="IPR036264">
    <property type="entry name" value="Bact_exopeptidase_dim_dom"/>
</dbReference>
<name>A0A0K6HZR8_9BURK</name>
<dbReference type="Proteomes" id="UP000183649">
    <property type="component" value="Unassembled WGS sequence"/>
</dbReference>
<dbReference type="SUPFAM" id="SSF55031">
    <property type="entry name" value="Bacterial exopeptidase dimerisation domain"/>
    <property type="match status" value="1"/>
</dbReference>
<dbReference type="Gene3D" id="3.30.70.360">
    <property type="match status" value="1"/>
</dbReference>
<dbReference type="NCBIfam" id="TIGR01891">
    <property type="entry name" value="amidohydrolases"/>
    <property type="match status" value="1"/>
</dbReference>
<dbReference type="STRING" id="339866.GCA_001418255_01407"/>
<dbReference type="RefSeq" id="WP_055450317.1">
    <property type="nucleotide sequence ID" value="NZ_CYHF01000004.1"/>
</dbReference>
<dbReference type="CDD" id="cd03886">
    <property type="entry name" value="M20_Acy1"/>
    <property type="match status" value="1"/>
</dbReference>
<feature type="binding site" evidence="2">
    <location>
        <position position="129"/>
    </location>
    <ligand>
        <name>Mn(2+)</name>
        <dbReference type="ChEBI" id="CHEBI:29035"/>
        <label>2</label>
    </ligand>
</feature>
<dbReference type="Pfam" id="PF01546">
    <property type="entry name" value="Peptidase_M20"/>
    <property type="match status" value="1"/>
</dbReference>
<evidence type="ECO:0000256" key="2">
    <source>
        <dbReference type="PIRSR" id="PIRSR005962-1"/>
    </source>
</evidence>
<keyword evidence="2" id="KW-0479">Metal-binding</keyword>
<dbReference type="GO" id="GO:0016787">
    <property type="term" value="F:hydrolase activity"/>
    <property type="evidence" value="ECO:0007669"/>
    <property type="project" value="UniProtKB-KW"/>
</dbReference>
<keyword evidence="4" id="KW-1185">Reference proteome</keyword>
<organism evidence="3 4">
    <name type="scientific">Thiomonas bhubaneswarensis</name>
    <dbReference type="NCBI Taxonomy" id="339866"/>
    <lineage>
        <taxon>Bacteria</taxon>
        <taxon>Pseudomonadati</taxon>
        <taxon>Pseudomonadota</taxon>
        <taxon>Betaproteobacteria</taxon>
        <taxon>Burkholderiales</taxon>
        <taxon>Thiomonas</taxon>
    </lineage>
</organism>
<dbReference type="PIRSF" id="PIRSF005962">
    <property type="entry name" value="Pept_M20D_amidohydro"/>
    <property type="match status" value="1"/>
</dbReference>
<dbReference type="EMBL" id="CYHF01000004">
    <property type="protein sequence ID" value="CUA96532.1"/>
    <property type="molecule type" value="Genomic_DNA"/>
</dbReference>
<keyword evidence="2" id="KW-0464">Manganese</keyword>
<dbReference type="InterPro" id="IPR002933">
    <property type="entry name" value="Peptidase_M20"/>
</dbReference>
<sequence>MQIDFALPERLGTWRQALNERAELSWQEFETQAYLLAQLRELGLSPRVAAGTGVVVDIDSGHDGACIAFRADMDALPFPAADGAPMAAWHGCGHDMHMAILLGLASELVTKVRARLRGRVRLIFQPAEEVLGHDSGARRLIAEGALVEPSVSRIYALHVSPRFPVGHVAYRSGAFMSESLRTRLSVRGGGGHSAMSGPDGDTVLALSRVIAALTGGAVVDESIGGTCSFCTIGGGTAANVRPTLVHAEGIIRSPHAGGALQHGRRLLDIVEQLATEHPSLSIQLELGDGYPLLVNSDAVDRTVMTALTAAVGADAVHSMAQPSPASEDFGAYVARCPGAMFLLGTRADDPASRAPLHTRDFRGPDEVLATGVRCFLALTEQELGER</sequence>
<dbReference type="Gene3D" id="3.40.630.10">
    <property type="entry name" value="Zn peptidases"/>
    <property type="match status" value="1"/>
</dbReference>
<evidence type="ECO:0000313" key="4">
    <source>
        <dbReference type="Proteomes" id="UP000183649"/>
    </source>
</evidence>
<accession>A0A0K6HZR8</accession>
<comment type="cofactor">
    <cofactor evidence="2">
        <name>Mn(2+)</name>
        <dbReference type="ChEBI" id="CHEBI:29035"/>
    </cofactor>
    <text evidence="2">The Mn(2+) ion enhances activity.</text>
</comment>
<proteinExistence type="predicted"/>
<protein>
    <submittedName>
        <fullName evidence="3">Amidohydrolase</fullName>
    </submittedName>
</protein>
<feature type="binding site" evidence="2">
    <location>
        <position position="158"/>
    </location>
    <ligand>
        <name>Mn(2+)</name>
        <dbReference type="ChEBI" id="CHEBI:29035"/>
        <label>2</label>
    </ligand>
</feature>
<dbReference type="AlphaFoldDB" id="A0A0K6HZR8"/>
<dbReference type="InterPro" id="IPR017439">
    <property type="entry name" value="Amidohydrolase"/>
</dbReference>
<dbReference type="OrthoDB" id="8875216at2"/>
<gene>
    <name evidence="3" type="ORF">Ga0061069_104176</name>
</gene>
<evidence type="ECO:0000256" key="1">
    <source>
        <dbReference type="ARBA" id="ARBA00022801"/>
    </source>
</evidence>
<dbReference type="PANTHER" id="PTHR11014">
    <property type="entry name" value="PEPTIDASE M20 FAMILY MEMBER"/>
    <property type="match status" value="1"/>
</dbReference>
<feature type="binding site" evidence="2">
    <location>
        <position position="357"/>
    </location>
    <ligand>
        <name>Mn(2+)</name>
        <dbReference type="ChEBI" id="CHEBI:29035"/>
        <label>2</label>
    </ligand>
</feature>
<dbReference type="SUPFAM" id="SSF53187">
    <property type="entry name" value="Zn-dependent exopeptidases"/>
    <property type="match status" value="1"/>
</dbReference>
<feature type="binding site" evidence="2">
    <location>
        <position position="94"/>
    </location>
    <ligand>
        <name>Mn(2+)</name>
        <dbReference type="ChEBI" id="CHEBI:29035"/>
        <label>2</label>
    </ligand>
</feature>
<dbReference type="GO" id="GO:0046872">
    <property type="term" value="F:metal ion binding"/>
    <property type="evidence" value="ECO:0007669"/>
    <property type="project" value="UniProtKB-KW"/>
</dbReference>